<reference evidence="2" key="1">
    <citation type="submission" date="2024-06" db="EMBL/GenBank/DDBJ databases">
        <authorList>
            <person name="Song Z."/>
        </authorList>
    </citation>
    <scope>NUCLEOTIDE SEQUENCE</scope>
    <source>
        <strain evidence="2">A1-4-2</strain>
        <plasmid evidence="2">unnamed3</plasmid>
    </source>
</reference>
<feature type="transmembrane region" description="Helical" evidence="1">
    <location>
        <begin position="34"/>
        <end position="53"/>
    </location>
</feature>
<keyword evidence="2" id="KW-0614">Plasmid</keyword>
<feature type="transmembrane region" description="Helical" evidence="1">
    <location>
        <begin position="59"/>
        <end position="78"/>
    </location>
</feature>
<accession>A0AAU7T2D6</accession>
<dbReference type="RefSeq" id="WP_349929925.1">
    <property type="nucleotide sequence ID" value="NZ_CP157984.1"/>
</dbReference>
<evidence type="ECO:0000256" key="1">
    <source>
        <dbReference type="SAM" id="Phobius"/>
    </source>
</evidence>
<keyword evidence="1" id="KW-0472">Membrane</keyword>
<proteinExistence type="predicted"/>
<dbReference type="EMBL" id="CP157984">
    <property type="protein sequence ID" value="XBU17317.1"/>
    <property type="molecule type" value="Genomic_DNA"/>
</dbReference>
<sequence>MWFLIISVGLIFISEFWIKSRKPDIAKDDKKMQFIRALLLAITSPFLAIGLLSLRGDDIVENVWFIVLLTTAFIGLAIKKAIDLKNNA</sequence>
<gene>
    <name evidence="2" type="ORF">ABJ384_15685</name>
</gene>
<organism evidence="2">
    <name type="scientific">Acinetobacter sp. A1-4-2</name>
    <dbReference type="NCBI Taxonomy" id="3156489"/>
    <lineage>
        <taxon>Bacteria</taxon>
        <taxon>Pseudomonadati</taxon>
        <taxon>Pseudomonadota</taxon>
        <taxon>Gammaproteobacteria</taxon>
        <taxon>Moraxellales</taxon>
        <taxon>Moraxellaceae</taxon>
        <taxon>Acinetobacter</taxon>
    </lineage>
</organism>
<name>A0AAU7T2D6_9GAMM</name>
<dbReference type="AlphaFoldDB" id="A0AAU7T2D6"/>
<keyword evidence="1" id="KW-0812">Transmembrane</keyword>
<keyword evidence="1" id="KW-1133">Transmembrane helix</keyword>
<geneLocation type="plasmid" evidence="2">
    <name>unnamed3</name>
</geneLocation>
<evidence type="ECO:0000313" key="2">
    <source>
        <dbReference type="EMBL" id="XBU17317.1"/>
    </source>
</evidence>
<protein>
    <submittedName>
        <fullName evidence="2">Uncharacterized protein</fullName>
    </submittedName>
</protein>